<accession>A0A9X3XDN0</accession>
<dbReference type="Pfam" id="PF15138">
    <property type="entry name" value="Syncollin"/>
    <property type="match status" value="1"/>
</dbReference>
<dbReference type="Gene3D" id="2.60.20.10">
    <property type="entry name" value="Crystallins"/>
    <property type="match status" value="1"/>
</dbReference>
<evidence type="ECO:0008006" key="4">
    <source>
        <dbReference type="Google" id="ProtNLM"/>
    </source>
</evidence>
<dbReference type="InterPro" id="IPR011024">
    <property type="entry name" value="G_crystallin-like"/>
</dbReference>
<protein>
    <recommendedName>
        <fullName evidence="4">Beta/gamma crystallin 'Greek key' domain-containing protein</fullName>
    </recommendedName>
</protein>
<evidence type="ECO:0000313" key="2">
    <source>
        <dbReference type="EMBL" id="MDC3988704.1"/>
    </source>
</evidence>
<dbReference type="Proteomes" id="UP001151081">
    <property type="component" value="Unassembled WGS sequence"/>
</dbReference>
<proteinExistence type="predicted"/>
<dbReference type="EMBL" id="JAGTJJ010000080">
    <property type="protein sequence ID" value="MDC3988704.1"/>
    <property type="molecule type" value="Genomic_DNA"/>
</dbReference>
<reference evidence="2 3" key="1">
    <citation type="submission" date="2021-04" db="EMBL/GenBank/DDBJ databases">
        <title>Genome analysis of Polyangium sp.</title>
        <authorList>
            <person name="Li Y."/>
            <person name="Wang J."/>
        </authorList>
    </citation>
    <scope>NUCLEOTIDE SEQUENCE [LARGE SCALE GENOMIC DNA]</scope>
    <source>
        <strain evidence="2 3">SDU14</strain>
    </source>
</reference>
<comment type="caution">
    <text evidence="2">The sequence shown here is derived from an EMBL/GenBank/DDBJ whole genome shotgun (WGS) entry which is preliminary data.</text>
</comment>
<dbReference type="AlphaFoldDB" id="A0A9X3XDN0"/>
<feature type="signal peptide" evidence="1">
    <location>
        <begin position="1"/>
        <end position="22"/>
    </location>
</feature>
<name>A0A9X3XDN0_9BACT</name>
<evidence type="ECO:0000313" key="3">
    <source>
        <dbReference type="Proteomes" id="UP001151081"/>
    </source>
</evidence>
<evidence type="ECO:0000256" key="1">
    <source>
        <dbReference type="SAM" id="SignalP"/>
    </source>
</evidence>
<dbReference type="RefSeq" id="WP_272459888.1">
    <property type="nucleotide sequence ID" value="NZ_JAGTJJ010000080.1"/>
</dbReference>
<keyword evidence="1" id="KW-0732">Signal</keyword>
<sequence>MKAGWMGLVACSALGFAAQAQAQTCAYMFQGVNFGGEVLEVQDGDQVPAMGSWNNRVSSVKVAEKCELYVFDAVSYLGEDNRLGAPEIPDLGPWKNRISSYYCICSPGRARD</sequence>
<dbReference type="SUPFAM" id="SSF49695">
    <property type="entry name" value="gamma-Crystallin-like"/>
    <property type="match status" value="1"/>
</dbReference>
<feature type="chain" id="PRO_5040926305" description="Beta/gamma crystallin 'Greek key' domain-containing protein" evidence="1">
    <location>
        <begin position="23"/>
        <end position="112"/>
    </location>
</feature>
<dbReference type="GO" id="GO:0030667">
    <property type="term" value="C:secretory granule membrane"/>
    <property type="evidence" value="ECO:0007669"/>
    <property type="project" value="InterPro"/>
</dbReference>
<keyword evidence="3" id="KW-1185">Reference proteome</keyword>
<organism evidence="2 3">
    <name type="scientific">Polyangium jinanense</name>
    <dbReference type="NCBI Taxonomy" id="2829994"/>
    <lineage>
        <taxon>Bacteria</taxon>
        <taxon>Pseudomonadati</taxon>
        <taxon>Myxococcota</taxon>
        <taxon>Polyangia</taxon>
        <taxon>Polyangiales</taxon>
        <taxon>Polyangiaceae</taxon>
        <taxon>Polyangium</taxon>
    </lineage>
</organism>
<dbReference type="InterPro" id="IPR028137">
    <property type="entry name" value="Syncollin"/>
</dbReference>
<gene>
    <name evidence="2" type="ORF">KEG57_50025</name>
</gene>
<dbReference type="GO" id="GO:0006887">
    <property type="term" value="P:exocytosis"/>
    <property type="evidence" value="ECO:0007669"/>
    <property type="project" value="InterPro"/>
</dbReference>